<feature type="transmembrane region" description="Helical" evidence="1">
    <location>
        <begin position="200"/>
        <end position="217"/>
    </location>
</feature>
<dbReference type="EMBL" id="PGTN01000007">
    <property type="protein sequence ID" value="PJF48760.1"/>
    <property type="molecule type" value="Genomic_DNA"/>
</dbReference>
<dbReference type="Proteomes" id="UP000230790">
    <property type="component" value="Unassembled WGS sequence"/>
</dbReference>
<dbReference type="PANTHER" id="PTHR14969:SF13">
    <property type="entry name" value="AT30094P"/>
    <property type="match status" value="1"/>
</dbReference>
<keyword evidence="1" id="KW-0812">Transmembrane</keyword>
<evidence type="ECO:0000313" key="3">
    <source>
        <dbReference type="EMBL" id="PJF48760.1"/>
    </source>
</evidence>
<dbReference type="InterPro" id="IPR036938">
    <property type="entry name" value="PAP2/HPO_sf"/>
</dbReference>
<dbReference type="Pfam" id="PF01569">
    <property type="entry name" value="PAP2"/>
    <property type="match status" value="1"/>
</dbReference>
<protein>
    <recommendedName>
        <fullName evidence="2">Phosphatidic acid phosphatase type 2/haloperoxidase domain-containing protein</fullName>
    </recommendedName>
</protein>
<keyword evidence="1" id="KW-0472">Membrane</keyword>
<gene>
    <name evidence="3" type="ORF">CUN48_01870</name>
</gene>
<accession>A0A2M8QG23</accession>
<feature type="transmembrane region" description="Helical" evidence="1">
    <location>
        <begin position="143"/>
        <end position="163"/>
    </location>
</feature>
<dbReference type="AlphaFoldDB" id="A0A2M8QG23"/>
<dbReference type="SUPFAM" id="SSF48317">
    <property type="entry name" value="Acid phosphatase/Vanadium-dependent haloperoxidase"/>
    <property type="match status" value="1"/>
</dbReference>
<sequence>MRTKQCSIVASMRSRWAFVALAILTACVVVAGPLPGEWALVRWALTTRSDALTRLIWWLTFISSATPALLICAFASSAHLAQQRKRRAAFDIAQITSATWPLTAYVGALISNIAMRIAIGRTRPSVDYIPHGLPELQADFQRFSYPSGHAGAATIALFALAALSASHPRLRIPAMLGAAFLMLGVGFGRVYLGVHWPNDVLGGYLLAAGWIGIGLHLRDKLG</sequence>
<reference evidence="3 4" key="1">
    <citation type="submission" date="2017-11" db="EMBL/GenBank/DDBJ databases">
        <title>Evolution of Phototrophy in the Chloroflexi Phylum Driven by Horizontal Gene Transfer.</title>
        <authorList>
            <person name="Ward L.M."/>
            <person name="Hemp J."/>
            <person name="Shih P.M."/>
            <person name="Mcglynn S.E."/>
            <person name="Fischer W."/>
        </authorList>
    </citation>
    <scope>NUCLEOTIDE SEQUENCE [LARGE SCALE GENOMIC DNA]</scope>
    <source>
        <strain evidence="3">JP3_7</strain>
    </source>
</reference>
<feature type="transmembrane region" description="Helical" evidence="1">
    <location>
        <begin position="175"/>
        <end position="194"/>
    </location>
</feature>
<evidence type="ECO:0000259" key="2">
    <source>
        <dbReference type="SMART" id="SM00014"/>
    </source>
</evidence>
<comment type="caution">
    <text evidence="3">The sequence shown here is derived from an EMBL/GenBank/DDBJ whole genome shotgun (WGS) entry which is preliminary data.</text>
</comment>
<organism evidence="3 4">
    <name type="scientific">Candidatus Thermofonsia Clade 3 bacterium</name>
    <dbReference type="NCBI Taxonomy" id="2364212"/>
    <lineage>
        <taxon>Bacteria</taxon>
        <taxon>Bacillati</taxon>
        <taxon>Chloroflexota</taxon>
        <taxon>Candidatus Thermofontia</taxon>
        <taxon>Candidatus Thermofonsia Clade 3</taxon>
    </lineage>
</organism>
<feature type="transmembrane region" description="Helical" evidence="1">
    <location>
        <begin position="102"/>
        <end position="119"/>
    </location>
</feature>
<name>A0A2M8QG23_9CHLR</name>
<evidence type="ECO:0000313" key="4">
    <source>
        <dbReference type="Proteomes" id="UP000230790"/>
    </source>
</evidence>
<feature type="transmembrane region" description="Helical" evidence="1">
    <location>
        <begin position="55"/>
        <end position="81"/>
    </location>
</feature>
<dbReference type="SMART" id="SM00014">
    <property type="entry name" value="acidPPc"/>
    <property type="match status" value="1"/>
</dbReference>
<evidence type="ECO:0000256" key="1">
    <source>
        <dbReference type="SAM" id="Phobius"/>
    </source>
</evidence>
<dbReference type="Gene3D" id="1.20.144.10">
    <property type="entry name" value="Phosphatidic acid phosphatase type 2/haloperoxidase"/>
    <property type="match status" value="1"/>
</dbReference>
<keyword evidence="1" id="KW-1133">Transmembrane helix</keyword>
<dbReference type="PROSITE" id="PS51257">
    <property type="entry name" value="PROKAR_LIPOPROTEIN"/>
    <property type="match status" value="1"/>
</dbReference>
<dbReference type="PANTHER" id="PTHR14969">
    <property type="entry name" value="SPHINGOSINE-1-PHOSPHATE PHOSPHOHYDROLASE"/>
    <property type="match status" value="1"/>
</dbReference>
<dbReference type="InterPro" id="IPR000326">
    <property type="entry name" value="PAP2/HPO"/>
</dbReference>
<proteinExistence type="predicted"/>
<feature type="domain" description="Phosphatidic acid phosphatase type 2/haloperoxidase" evidence="2">
    <location>
        <begin position="101"/>
        <end position="215"/>
    </location>
</feature>